<protein>
    <recommendedName>
        <fullName evidence="8">AP2/ERF domain-containing protein</fullName>
    </recommendedName>
</protein>
<evidence type="ECO:0000256" key="2">
    <source>
        <dbReference type="ARBA" id="ARBA00022745"/>
    </source>
</evidence>
<dbReference type="InterPro" id="IPR044808">
    <property type="entry name" value="ERF_plant"/>
</dbReference>
<dbReference type="GO" id="GO:0005634">
    <property type="term" value="C:nucleus"/>
    <property type="evidence" value="ECO:0007669"/>
    <property type="project" value="UniProtKB-SubCell"/>
</dbReference>
<gene>
    <name evidence="9" type="ORF">I3842_01G310300</name>
</gene>
<evidence type="ECO:0000256" key="7">
    <source>
        <dbReference type="ARBA" id="ARBA00023242"/>
    </source>
</evidence>
<sequence length="77" mass="9340">MRDLNRKGLWVWLETFNTAIEASKSYDRAAFKLRGSKAILKLLRYLWGMVLCFERQKEEKEREIVKISRTILYRERS</sequence>
<organism evidence="9 10">
    <name type="scientific">Carya illinoinensis</name>
    <name type="common">Pecan</name>
    <dbReference type="NCBI Taxonomy" id="32201"/>
    <lineage>
        <taxon>Eukaryota</taxon>
        <taxon>Viridiplantae</taxon>
        <taxon>Streptophyta</taxon>
        <taxon>Embryophyta</taxon>
        <taxon>Tracheophyta</taxon>
        <taxon>Spermatophyta</taxon>
        <taxon>Magnoliopsida</taxon>
        <taxon>eudicotyledons</taxon>
        <taxon>Gunneridae</taxon>
        <taxon>Pentapetalae</taxon>
        <taxon>rosids</taxon>
        <taxon>fabids</taxon>
        <taxon>Fagales</taxon>
        <taxon>Juglandaceae</taxon>
        <taxon>Carya</taxon>
    </lineage>
</organism>
<dbReference type="PANTHER" id="PTHR31190:SF499">
    <property type="entry name" value="ETHYLENE-RESPONSIVE TRANSCRIPTION FACTOR ERF105"/>
    <property type="match status" value="1"/>
</dbReference>
<keyword evidence="5" id="KW-0010">Activator</keyword>
<comment type="subcellular location">
    <subcellularLocation>
        <location evidence="1">Nucleus</location>
    </subcellularLocation>
</comment>
<keyword evidence="6" id="KW-0804">Transcription</keyword>
<evidence type="ECO:0000256" key="4">
    <source>
        <dbReference type="ARBA" id="ARBA00023125"/>
    </source>
</evidence>
<dbReference type="PANTHER" id="PTHR31190">
    <property type="entry name" value="DNA-BINDING DOMAIN"/>
    <property type="match status" value="1"/>
</dbReference>
<keyword evidence="7" id="KW-0539">Nucleus</keyword>
<dbReference type="InterPro" id="IPR001471">
    <property type="entry name" value="AP2/ERF_dom"/>
</dbReference>
<evidence type="ECO:0000256" key="5">
    <source>
        <dbReference type="ARBA" id="ARBA00023159"/>
    </source>
</evidence>
<keyword evidence="2" id="KW-0936">Ethylene signaling pathway</keyword>
<dbReference type="EMBL" id="CM031825">
    <property type="protein sequence ID" value="KAG6735206.1"/>
    <property type="molecule type" value="Genomic_DNA"/>
</dbReference>
<evidence type="ECO:0000256" key="6">
    <source>
        <dbReference type="ARBA" id="ARBA00023163"/>
    </source>
</evidence>
<dbReference type="GO" id="GO:0003700">
    <property type="term" value="F:DNA-binding transcription factor activity"/>
    <property type="evidence" value="ECO:0007669"/>
    <property type="project" value="InterPro"/>
</dbReference>
<dbReference type="AlphaFoldDB" id="A0A922GGV1"/>
<evidence type="ECO:0000313" key="10">
    <source>
        <dbReference type="Proteomes" id="UP000811246"/>
    </source>
</evidence>
<evidence type="ECO:0000259" key="8">
    <source>
        <dbReference type="PROSITE" id="PS51032"/>
    </source>
</evidence>
<dbReference type="GO" id="GO:0009873">
    <property type="term" value="P:ethylene-activated signaling pathway"/>
    <property type="evidence" value="ECO:0007669"/>
    <property type="project" value="UniProtKB-KW"/>
</dbReference>
<evidence type="ECO:0000313" key="9">
    <source>
        <dbReference type="EMBL" id="KAG6735206.1"/>
    </source>
</evidence>
<keyword evidence="4" id="KW-0238">DNA-binding</keyword>
<evidence type="ECO:0000256" key="3">
    <source>
        <dbReference type="ARBA" id="ARBA00023015"/>
    </source>
</evidence>
<comment type="caution">
    <text evidence="9">The sequence shown here is derived from an EMBL/GenBank/DDBJ whole genome shotgun (WGS) entry which is preliminary data.</text>
</comment>
<dbReference type="GO" id="GO:0003677">
    <property type="term" value="F:DNA binding"/>
    <property type="evidence" value="ECO:0007669"/>
    <property type="project" value="UniProtKB-KW"/>
</dbReference>
<accession>A0A922GGV1</accession>
<reference evidence="9" key="1">
    <citation type="submission" date="2021-01" db="EMBL/GenBank/DDBJ databases">
        <authorList>
            <person name="Lovell J.T."/>
            <person name="Bentley N."/>
            <person name="Bhattarai G."/>
            <person name="Jenkins J.W."/>
            <person name="Sreedasyam A."/>
            <person name="Alarcon Y."/>
            <person name="Bock C."/>
            <person name="Boston L."/>
            <person name="Carlson J."/>
            <person name="Cervantes K."/>
            <person name="Clermont K."/>
            <person name="Krom N."/>
            <person name="Kubenka K."/>
            <person name="Mamidi S."/>
            <person name="Mattison C."/>
            <person name="Monteros M."/>
            <person name="Pisani C."/>
            <person name="Plott C."/>
            <person name="Rajasekar S."/>
            <person name="Rhein H.S."/>
            <person name="Rohla C."/>
            <person name="Song M."/>
            <person name="Hilaire R.S."/>
            <person name="Shu S."/>
            <person name="Wells L."/>
            <person name="Wang X."/>
            <person name="Webber J."/>
            <person name="Heerema R.J."/>
            <person name="Klein P."/>
            <person name="Conner P."/>
            <person name="Grauke L."/>
            <person name="Grimwood J."/>
            <person name="Schmutz J."/>
            <person name="Randall J.J."/>
        </authorList>
    </citation>
    <scope>NUCLEOTIDE SEQUENCE</scope>
    <source>
        <tissue evidence="9">Leaf</tissue>
    </source>
</reference>
<dbReference type="Proteomes" id="UP000811246">
    <property type="component" value="Chromosome 1"/>
</dbReference>
<keyword evidence="3" id="KW-0805">Transcription regulation</keyword>
<proteinExistence type="predicted"/>
<dbReference type="PROSITE" id="PS51032">
    <property type="entry name" value="AP2_ERF"/>
    <property type="match status" value="1"/>
</dbReference>
<name>A0A922GGV1_CARIL</name>
<feature type="domain" description="AP2/ERF" evidence="8">
    <location>
        <begin position="1"/>
        <end position="43"/>
    </location>
</feature>
<evidence type="ECO:0000256" key="1">
    <source>
        <dbReference type="ARBA" id="ARBA00004123"/>
    </source>
</evidence>